<sequence length="570" mass="63904">MPYFRFTCKTDDGDSFIADLQRRKSQVDGVPRTSVEVGSSSSMSSTNHKTGESSCLATLTSNYAKLPDHLKRCFDYCCISIRYFMEKGKLVRLLLAEGLIQEKPGDIMEDIAANIIRELIALGMLHQERNGTELKVPSMYRQVSLIKSEKQDFLANAANSPLRVVIYDDGKDITSNFKSLIIRSLFVITAERCSSSFGATRTRGVSRASVETFCGLQFLLVLDLDGEVEYLPNEVGDLVHLRYLGLVNSELNELPQTLGNLQKLQTLDIRMCGKLHGLPIGVLSIQNLRHLLMSRCINDGEIRVPKGIGTLANLYTCTGVYAGDGIASELGTLTQLRELGVKRVSEEHASELYAAIMKMKNLISLSLEAETAYTDEDERLALFPEFELFSPPPLVQELCLDGGLVEMPVWLASMSNLTRLELYFSNLTEPPSTVLQFLPKLRHLSLHDAYRARCIDKEFCQEGGFPELQTLNITSTFLVDWTEIVNGAFPRLRSLSFNCSMLRFLPEGLQNISTLEELSLIPLHGDLARRLNSVENYKINHILKLEASFHYQRFPWIAYVGSPHAVLKQA</sequence>
<evidence type="ECO:0000313" key="1">
    <source>
        <dbReference type="EMBL" id="KAG8640116.1"/>
    </source>
</evidence>
<reference evidence="2" key="1">
    <citation type="journal article" date="2016" name="Nat. Biotechnol.">
        <title>Sequencing wild and cultivated cassava and related species reveals extensive interspecific hybridization and genetic diversity.</title>
        <authorList>
            <person name="Bredeson J.V."/>
            <person name="Lyons J.B."/>
            <person name="Prochnik S.E."/>
            <person name="Wu G.A."/>
            <person name="Ha C.M."/>
            <person name="Edsinger-Gonzales E."/>
            <person name="Grimwood J."/>
            <person name="Schmutz J."/>
            <person name="Rabbi I.Y."/>
            <person name="Egesi C."/>
            <person name="Nauluvula P."/>
            <person name="Lebot V."/>
            <person name="Ndunguru J."/>
            <person name="Mkamilo G."/>
            <person name="Bart R.S."/>
            <person name="Setter T.L."/>
            <person name="Gleadow R.M."/>
            <person name="Kulakow P."/>
            <person name="Ferguson M.E."/>
            <person name="Rounsley S."/>
            <person name="Rokhsar D.S."/>
        </authorList>
    </citation>
    <scope>NUCLEOTIDE SEQUENCE [LARGE SCALE GENOMIC DNA]</scope>
    <source>
        <strain evidence="2">cv. AM560-2</strain>
    </source>
</reference>
<keyword evidence="2" id="KW-1185">Reference proteome</keyword>
<accession>A0ACB7GJN5</accession>
<dbReference type="EMBL" id="CM004399">
    <property type="protein sequence ID" value="KAG8640116.1"/>
    <property type="molecule type" value="Genomic_DNA"/>
</dbReference>
<dbReference type="Proteomes" id="UP000091857">
    <property type="component" value="Chromosome 13"/>
</dbReference>
<gene>
    <name evidence="1" type="ORF">MANES_13G026200v8</name>
</gene>
<organism evidence="1 2">
    <name type="scientific">Manihot esculenta</name>
    <name type="common">Cassava</name>
    <name type="synonym">Jatropha manihot</name>
    <dbReference type="NCBI Taxonomy" id="3983"/>
    <lineage>
        <taxon>Eukaryota</taxon>
        <taxon>Viridiplantae</taxon>
        <taxon>Streptophyta</taxon>
        <taxon>Embryophyta</taxon>
        <taxon>Tracheophyta</taxon>
        <taxon>Spermatophyta</taxon>
        <taxon>Magnoliopsida</taxon>
        <taxon>eudicotyledons</taxon>
        <taxon>Gunneridae</taxon>
        <taxon>Pentapetalae</taxon>
        <taxon>rosids</taxon>
        <taxon>fabids</taxon>
        <taxon>Malpighiales</taxon>
        <taxon>Euphorbiaceae</taxon>
        <taxon>Crotonoideae</taxon>
        <taxon>Manihoteae</taxon>
        <taxon>Manihot</taxon>
    </lineage>
</organism>
<evidence type="ECO:0000313" key="2">
    <source>
        <dbReference type="Proteomes" id="UP000091857"/>
    </source>
</evidence>
<proteinExistence type="predicted"/>
<name>A0ACB7GJN5_MANES</name>
<comment type="caution">
    <text evidence="1">The sequence shown here is derived from an EMBL/GenBank/DDBJ whole genome shotgun (WGS) entry which is preliminary data.</text>
</comment>
<protein>
    <submittedName>
        <fullName evidence="1">Uncharacterized protein</fullName>
    </submittedName>
</protein>